<dbReference type="AlphaFoldDB" id="A0A023UFC5"/>
<proteinExistence type="inferred from homology"/>
<reference evidence="9" key="1">
    <citation type="submission" date="2013-03" db="EMBL/GenBank/DDBJ databases">
        <authorList>
            <person name="Borui P."/>
            <person name="Yunsong Y."/>
        </authorList>
    </citation>
    <scope>NUCLEOTIDE SEQUENCE</scope>
    <source>
        <strain evidence="9">SH32</strain>
    </source>
</reference>
<name>A0A023UFC5_STAHA</name>
<protein>
    <submittedName>
        <fullName evidence="9">Amino acid permease</fullName>
    </submittedName>
</protein>
<evidence type="ECO:0000256" key="3">
    <source>
        <dbReference type="ARBA" id="ARBA00022448"/>
    </source>
</evidence>
<evidence type="ECO:0000256" key="2">
    <source>
        <dbReference type="ARBA" id="ARBA00010735"/>
    </source>
</evidence>
<gene>
    <name evidence="9" type="ORF">SHP0052</name>
</gene>
<evidence type="ECO:0000256" key="8">
    <source>
        <dbReference type="SAM" id="Phobius"/>
    </source>
</evidence>
<evidence type="ECO:0000256" key="4">
    <source>
        <dbReference type="ARBA" id="ARBA00022475"/>
    </source>
</evidence>
<dbReference type="InterPro" id="IPR011606">
    <property type="entry name" value="Brnchd-chn_aa_trnsp_permease"/>
</dbReference>
<keyword evidence="5 8" id="KW-0812">Transmembrane</keyword>
<dbReference type="GO" id="GO:0005886">
    <property type="term" value="C:plasma membrane"/>
    <property type="evidence" value="ECO:0007669"/>
    <property type="project" value="UniProtKB-SubCell"/>
</dbReference>
<dbReference type="EMBL" id="KF006347">
    <property type="protein sequence ID" value="AHX99762.1"/>
    <property type="molecule type" value="Genomic_DNA"/>
</dbReference>
<dbReference type="GO" id="GO:1903785">
    <property type="term" value="P:L-valine transmembrane transport"/>
    <property type="evidence" value="ECO:0007669"/>
    <property type="project" value="TreeGrafter"/>
</dbReference>
<reference evidence="9" key="2">
    <citation type="journal article" date="2014" name="PLoS ONE">
        <title>Characterization of the staphylococcal cassette chromosome composite island of Staphylococcus haemolyticus SH32, a methicillin-resistant clinical isolate from China.</title>
        <authorList>
            <person name="Yu D."/>
            <person name="Pi B."/>
            <person name="Chen Y."/>
            <person name="Wang Y."/>
            <person name="Ruan Z."/>
            <person name="Otto M."/>
            <person name="Yu Y."/>
        </authorList>
    </citation>
    <scope>NUCLEOTIDE SEQUENCE</scope>
    <source>
        <strain evidence="9">SH32</strain>
    </source>
</reference>
<accession>A0A023UFC5</accession>
<feature type="transmembrane region" description="Helical" evidence="8">
    <location>
        <begin position="188"/>
        <end position="205"/>
    </location>
</feature>
<comment type="similarity">
    <text evidence="2">Belongs to the AzlC family.</text>
</comment>
<feature type="transmembrane region" description="Helical" evidence="8">
    <location>
        <begin position="42"/>
        <end position="63"/>
    </location>
</feature>
<comment type="subcellular location">
    <subcellularLocation>
        <location evidence="1">Cell membrane</location>
        <topology evidence="1">Multi-pass membrane protein</topology>
    </subcellularLocation>
</comment>
<dbReference type="PANTHER" id="PTHR34979">
    <property type="entry name" value="INNER MEMBRANE PROTEIN YGAZ"/>
    <property type="match status" value="1"/>
</dbReference>
<dbReference type="Pfam" id="PF03591">
    <property type="entry name" value="AzlC"/>
    <property type="match status" value="1"/>
</dbReference>
<feature type="transmembrane region" description="Helical" evidence="8">
    <location>
        <begin position="136"/>
        <end position="156"/>
    </location>
</feature>
<feature type="transmembrane region" description="Helical" evidence="8">
    <location>
        <begin position="69"/>
        <end position="90"/>
    </location>
</feature>
<dbReference type="PATRIC" id="fig|1283.49.peg.501"/>
<evidence type="ECO:0000313" key="9">
    <source>
        <dbReference type="EMBL" id="AHX99762.1"/>
    </source>
</evidence>
<keyword evidence="7 8" id="KW-0472">Membrane</keyword>
<evidence type="ECO:0000256" key="6">
    <source>
        <dbReference type="ARBA" id="ARBA00022989"/>
    </source>
</evidence>
<organism evidence="9">
    <name type="scientific">Staphylococcus haemolyticus</name>
    <dbReference type="NCBI Taxonomy" id="1283"/>
    <lineage>
        <taxon>Bacteria</taxon>
        <taxon>Bacillati</taxon>
        <taxon>Bacillota</taxon>
        <taxon>Bacilli</taxon>
        <taxon>Bacillales</taxon>
        <taxon>Staphylococcaceae</taxon>
        <taxon>Staphylococcus</taxon>
    </lineage>
</organism>
<dbReference type="STRING" id="1283.ShL2_00009"/>
<keyword evidence="3" id="KW-0813">Transport</keyword>
<feature type="transmembrane region" description="Helical" evidence="8">
    <location>
        <begin position="15"/>
        <end position="33"/>
    </location>
</feature>
<dbReference type="PANTHER" id="PTHR34979:SF1">
    <property type="entry name" value="INNER MEMBRANE PROTEIN YGAZ"/>
    <property type="match status" value="1"/>
</dbReference>
<keyword evidence="6 8" id="KW-1133">Transmembrane helix</keyword>
<evidence type="ECO:0000256" key="5">
    <source>
        <dbReference type="ARBA" id="ARBA00022692"/>
    </source>
</evidence>
<feature type="transmembrane region" description="Helical" evidence="8">
    <location>
        <begin position="162"/>
        <end position="181"/>
    </location>
</feature>
<feature type="transmembrane region" description="Helical" evidence="8">
    <location>
        <begin position="211"/>
        <end position="229"/>
    </location>
</feature>
<evidence type="ECO:0000256" key="1">
    <source>
        <dbReference type="ARBA" id="ARBA00004651"/>
    </source>
</evidence>
<evidence type="ECO:0000256" key="7">
    <source>
        <dbReference type="ARBA" id="ARBA00023136"/>
    </source>
</evidence>
<keyword evidence="4" id="KW-1003">Cell membrane</keyword>
<dbReference type="RefSeq" id="WP_046464605.1">
    <property type="nucleotide sequence ID" value="NZ_CAJCGC010000043.1"/>
</dbReference>
<sequence>MTSHVTFKQGVKECIPTLLGYVGIGLSFGIVAASQHFSIIEILLLCLLVYAGAAQFIICALVATGTPISAIVLTTLIVNSRFFLLSMTLAPNYKDYGIWNRLGLSSILTDETFGVAITPHLKGEKINDRWLHGLNLTAYSFWALASIVGALLGKYISNPDMLGLDFAITAMFIFLTMAQFESITSSKLRIYIVLIVFVIVMMLSLSWFMPSYVAILIASMLVATLGVVMDK</sequence>